<keyword evidence="3" id="KW-0378">Hydrolase</keyword>
<dbReference type="Gene3D" id="3.40.50.1110">
    <property type="entry name" value="SGNH hydrolase"/>
    <property type="match status" value="1"/>
</dbReference>
<dbReference type="InterPro" id="IPR036514">
    <property type="entry name" value="SGNH_hydro_sf"/>
</dbReference>
<organism evidence="3 4">
    <name type="scientific">Rosa chinensis</name>
    <name type="common">China rose</name>
    <dbReference type="NCBI Taxonomy" id="74649"/>
    <lineage>
        <taxon>Eukaryota</taxon>
        <taxon>Viridiplantae</taxon>
        <taxon>Streptophyta</taxon>
        <taxon>Embryophyta</taxon>
        <taxon>Tracheophyta</taxon>
        <taxon>Spermatophyta</taxon>
        <taxon>Magnoliopsida</taxon>
        <taxon>eudicotyledons</taxon>
        <taxon>Gunneridae</taxon>
        <taxon>Pentapetalae</taxon>
        <taxon>rosids</taxon>
        <taxon>fabids</taxon>
        <taxon>Rosales</taxon>
        <taxon>Rosaceae</taxon>
        <taxon>Rosoideae</taxon>
        <taxon>Rosoideae incertae sedis</taxon>
        <taxon>Rosa</taxon>
    </lineage>
</organism>
<dbReference type="InterPro" id="IPR001087">
    <property type="entry name" value="GDSL"/>
</dbReference>
<dbReference type="GO" id="GO:0016298">
    <property type="term" value="F:lipase activity"/>
    <property type="evidence" value="ECO:0007669"/>
    <property type="project" value="InterPro"/>
</dbReference>
<sequence>MASLGYIVYALASLFNPVSFFLYGHHSQYTGGSNSSTEHDDQFKVALFVFGDSLFEAGNNGYLPNVTTELDAAIAPPYGETFFHYPTGRFSDGRIVPDFIAKYAKLPMLPPYLQPGPHDFTDGCNFASAGAGVLVQTNPGRSISLPAQLSFFKDVRKSLQQKLGDLKAKRVLREAVYLIGIGGDDYFDFYNDFPNATESLQLEAVAVVVGNLSIILQDIYDLGGRKFAFQNAGPLGCIPYRRQEHNSIEGCVEGLNSLARLHNTALVATLEELESQLLGFKYSIFDYYNSLDDRLRNPAKYGFTNATDACCGTGLFRAAYCGGDNGTKPYELCNNVGDYLWFDGSHTTEIANIPIAELIWSGTPNVTGPYNVKQLFQQVSAY</sequence>
<protein>
    <submittedName>
        <fullName evidence="3">Putative carboxylesterase</fullName>
        <ecNumber evidence="3">3.1.1.1</ecNumber>
    </submittedName>
</protein>
<dbReference type="OMA" id="LFRAAYC"/>
<comment type="caution">
    <text evidence="3">The sequence shown here is derived from an EMBL/GenBank/DDBJ whole genome shotgun (WGS) entry which is preliminary data.</text>
</comment>
<dbReference type="AlphaFoldDB" id="A0A2P6RYH6"/>
<dbReference type="SUPFAM" id="SSF52266">
    <property type="entry name" value="SGNH hydrolase"/>
    <property type="match status" value="1"/>
</dbReference>
<dbReference type="PANTHER" id="PTHR45966:SF12">
    <property type="entry name" value="GDSL ESTERASE_LIPASE 1-LIKE ISOFORM X2"/>
    <property type="match status" value="1"/>
</dbReference>
<comment type="similarity">
    <text evidence="1">Belongs to the 'GDSL' lipolytic enzyme family.</text>
</comment>
<evidence type="ECO:0000313" key="4">
    <source>
        <dbReference type="Proteomes" id="UP000238479"/>
    </source>
</evidence>
<keyword evidence="4" id="KW-1185">Reference proteome</keyword>
<name>A0A2P6RYH6_ROSCH</name>
<accession>A0A2P6RYH6</accession>
<evidence type="ECO:0000256" key="1">
    <source>
        <dbReference type="ARBA" id="ARBA00008668"/>
    </source>
</evidence>
<dbReference type="EC" id="3.1.1.1" evidence="3"/>
<dbReference type="OrthoDB" id="1143817at2759"/>
<dbReference type="Gramene" id="PRQ51488">
    <property type="protein sequence ID" value="PRQ51488"/>
    <property type="gene ID" value="RchiOBHm_Chr2g0145011"/>
</dbReference>
<evidence type="ECO:0000256" key="2">
    <source>
        <dbReference type="ARBA" id="ARBA00022729"/>
    </source>
</evidence>
<dbReference type="GO" id="GO:0006629">
    <property type="term" value="P:lipid metabolic process"/>
    <property type="evidence" value="ECO:0007669"/>
    <property type="project" value="InterPro"/>
</dbReference>
<keyword evidence="2" id="KW-0732">Signal</keyword>
<dbReference type="InterPro" id="IPR044552">
    <property type="entry name" value="GLIP1-5/GLL25"/>
</dbReference>
<dbReference type="PROSITE" id="PS01098">
    <property type="entry name" value="LIPASE_GDSL_SER"/>
    <property type="match status" value="1"/>
</dbReference>
<evidence type="ECO:0000313" key="3">
    <source>
        <dbReference type="EMBL" id="PRQ51488.1"/>
    </source>
</evidence>
<dbReference type="GO" id="GO:0106435">
    <property type="term" value="F:carboxylesterase activity"/>
    <property type="evidence" value="ECO:0007669"/>
    <property type="project" value="UniProtKB-EC"/>
</dbReference>
<dbReference type="Pfam" id="PF00657">
    <property type="entry name" value="Lipase_GDSL"/>
    <property type="match status" value="1"/>
</dbReference>
<dbReference type="PANTHER" id="PTHR45966">
    <property type="entry name" value="GDSL-LIKE LIPASE/ACYLHYDROLASE"/>
    <property type="match status" value="1"/>
</dbReference>
<dbReference type="InterPro" id="IPR035669">
    <property type="entry name" value="SGNH_plant_lipase-like"/>
</dbReference>
<dbReference type="CDD" id="cd01837">
    <property type="entry name" value="SGNH_plant_lipase_like"/>
    <property type="match status" value="1"/>
</dbReference>
<dbReference type="Proteomes" id="UP000238479">
    <property type="component" value="Chromosome 2"/>
</dbReference>
<proteinExistence type="inferred from homology"/>
<dbReference type="EMBL" id="PDCK01000040">
    <property type="protein sequence ID" value="PRQ51488.1"/>
    <property type="molecule type" value="Genomic_DNA"/>
</dbReference>
<gene>
    <name evidence="3" type="ORF">RchiOBHm_Chr2g0145011</name>
</gene>
<dbReference type="InterPro" id="IPR008265">
    <property type="entry name" value="Lipase_GDSL_AS"/>
</dbReference>
<reference evidence="3 4" key="1">
    <citation type="journal article" date="2018" name="Nat. Genet.">
        <title>The Rosa genome provides new insights in the design of modern roses.</title>
        <authorList>
            <person name="Bendahmane M."/>
        </authorList>
    </citation>
    <scope>NUCLEOTIDE SEQUENCE [LARGE SCALE GENOMIC DNA]</scope>
    <source>
        <strain evidence="4">cv. Old Blush</strain>
    </source>
</reference>